<evidence type="ECO:0000313" key="4">
    <source>
        <dbReference type="Proteomes" id="UP001347796"/>
    </source>
</evidence>
<feature type="transmembrane region" description="Helical" evidence="1">
    <location>
        <begin position="12"/>
        <end position="32"/>
    </location>
</feature>
<keyword evidence="1" id="KW-1133">Transmembrane helix</keyword>
<dbReference type="Pfam" id="PF24536">
    <property type="entry name" value="NXPE4_C"/>
    <property type="match status" value="1"/>
</dbReference>
<comment type="caution">
    <text evidence="3">The sequence shown here is derived from an EMBL/GenBank/DDBJ whole genome shotgun (WGS) entry which is preliminary data.</text>
</comment>
<sequence length="402" mass="46556">MGNAIRWKRKITLPAVCISVYGAIYLSVAWRYTSTVVHPRAALSHSNETDCPGVLSHMMRGYWKPYPALLQRELLQILQEKFLISYRLNRGIPKNLSRSDGKCGNVTFSNTRFGIYRALCDPSGPTPCCYEGYCVSRSVQDCKCEDCFDVRQRIQAESSVWIPSDHRCHVEDFDSETACDILKDSTIFFSGNSLLRQIFMALTMILRGDLRHALQEPQTVVEMCDGLDNMLGPCQFEMEKRPDVCNGRVNITFVYKPHARNIHEPFRAIDELKHKPKTMIFLGVGLHDHYNYEKVYFKYCRRILKHFRAQNAIWPKFLWASTHATGLLKSPHMRSQSYKSGRYFNEWLKPRLDKEGMPIFDTFNMTDGVVSPDGCHHGLTVNMLKARFFLHYIAELQRKGEW</sequence>
<feature type="domain" description="NXPE C-terminal" evidence="2">
    <location>
        <begin position="167"/>
        <end position="365"/>
    </location>
</feature>
<dbReference type="AlphaFoldDB" id="A0AAN8PTA8"/>
<evidence type="ECO:0000259" key="2">
    <source>
        <dbReference type="Pfam" id="PF24536"/>
    </source>
</evidence>
<gene>
    <name evidence="3" type="ORF">SNE40_007109</name>
</gene>
<keyword evidence="1" id="KW-0812">Transmembrane</keyword>
<protein>
    <recommendedName>
        <fullName evidence="2">NXPE C-terminal domain-containing protein</fullName>
    </recommendedName>
</protein>
<name>A0AAN8PTA8_PATCE</name>
<organism evidence="3 4">
    <name type="scientific">Patella caerulea</name>
    <name type="common">Rayed Mediterranean limpet</name>
    <dbReference type="NCBI Taxonomy" id="87958"/>
    <lineage>
        <taxon>Eukaryota</taxon>
        <taxon>Metazoa</taxon>
        <taxon>Spiralia</taxon>
        <taxon>Lophotrochozoa</taxon>
        <taxon>Mollusca</taxon>
        <taxon>Gastropoda</taxon>
        <taxon>Patellogastropoda</taxon>
        <taxon>Patelloidea</taxon>
        <taxon>Patellidae</taxon>
        <taxon>Patella</taxon>
    </lineage>
</organism>
<dbReference type="InterPro" id="IPR057106">
    <property type="entry name" value="NXPE4_C"/>
</dbReference>
<proteinExistence type="predicted"/>
<dbReference type="EMBL" id="JAZGQO010000006">
    <property type="protein sequence ID" value="KAK6184692.1"/>
    <property type="molecule type" value="Genomic_DNA"/>
</dbReference>
<reference evidence="3 4" key="1">
    <citation type="submission" date="2024-01" db="EMBL/GenBank/DDBJ databases">
        <title>The genome of the rayed Mediterranean limpet Patella caerulea (Linnaeus, 1758).</title>
        <authorList>
            <person name="Anh-Thu Weber A."/>
            <person name="Halstead-Nussloch G."/>
        </authorList>
    </citation>
    <scope>NUCLEOTIDE SEQUENCE [LARGE SCALE GENOMIC DNA]</scope>
    <source>
        <strain evidence="3">AATW-2023a</strain>
        <tissue evidence="3">Whole specimen</tissue>
    </source>
</reference>
<dbReference type="Proteomes" id="UP001347796">
    <property type="component" value="Unassembled WGS sequence"/>
</dbReference>
<evidence type="ECO:0000256" key="1">
    <source>
        <dbReference type="SAM" id="Phobius"/>
    </source>
</evidence>
<keyword evidence="1" id="KW-0472">Membrane</keyword>
<evidence type="ECO:0000313" key="3">
    <source>
        <dbReference type="EMBL" id="KAK6184692.1"/>
    </source>
</evidence>
<keyword evidence="4" id="KW-1185">Reference proteome</keyword>
<accession>A0AAN8PTA8</accession>